<dbReference type="PIRSF" id="PIRSF017393">
    <property type="entry name" value="MTase_SAV2177"/>
    <property type="match status" value="1"/>
</dbReference>
<evidence type="ECO:0008006" key="3">
    <source>
        <dbReference type="Google" id="ProtNLM"/>
    </source>
</evidence>
<dbReference type="Pfam" id="PF04672">
    <property type="entry name" value="Methyltransf_19"/>
    <property type="match status" value="1"/>
</dbReference>
<organism evidence="1 2">
    <name type="scientific">Prauserella flavalba</name>
    <dbReference type="NCBI Taxonomy" id="1477506"/>
    <lineage>
        <taxon>Bacteria</taxon>
        <taxon>Bacillati</taxon>
        <taxon>Actinomycetota</taxon>
        <taxon>Actinomycetes</taxon>
        <taxon>Pseudonocardiales</taxon>
        <taxon>Pseudonocardiaceae</taxon>
        <taxon>Prauserella</taxon>
    </lineage>
</organism>
<evidence type="ECO:0000313" key="2">
    <source>
        <dbReference type="Proteomes" id="UP000247892"/>
    </source>
</evidence>
<comment type="caution">
    <text evidence="1">The sequence shown here is derived from an EMBL/GenBank/DDBJ whole genome shotgun (WGS) entry which is preliminary data.</text>
</comment>
<dbReference type="Proteomes" id="UP000247892">
    <property type="component" value="Unassembled WGS sequence"/>
</dbReference>
<dbReference type="InterPro" id="IPR029063">
    <property type="entry name" value="SAM-dependent_MTases_sf"/>
</dbReference>
<dbReference type="EMBL" id="MASU01000005">
    <property type="protein sequence ID" value="PXY36554.1"/>
    <property type="molecule type" value="Genomic_DNA"/>
</dbReference>
<proteinExistence type="predicted"/>
<evidence type="ECO:0000313" key="1">
    <source>
        <dbReference type="EMBL" id="PXY36554.1"/>
    </source>
</evidence>
<name>A0A318LTC7_9PSEU</name>
<dbReference type="SUPFAM" id="SSF53335">
    <property type="entry name" value="S-adenosyl-L-methionine-dependent methyltransferases"/>
    <property type="match status" value="1"/>
</dbReference>
<accession>A0A318LTC7</accession>
<dbReference type="RefSeq" id="WP_110336567.1">
    <property type="nucleotide sequence ID" value="NZ_JBHVKT010000001.1"/>
</dbReference>
<dbReference type="Gene3D" id="3.40.50.150">
    <property type="entry name" value="Vaccinia Virus protein VP39"/>
    <property type="match status" value="1"/>
</dbReference>
<sequence>MTEQRTRATAAGVYDWCLGGHHHLPCDAEAAIAAQQAFPLTARTARYNRDFLQRVVRRLAKQGVRQYLDIGSGYPTAGNVHEIAQAIRPDSRVVYVDIDPDTIAVSNDILADDPHSLCIQADLTDPGSVLGHPGTRLLDFTEPVGLLLVSVLPFVGGDAKPLLRQYVGALTPGSHVAISHITAPDGEHARRRLKAAERQYNTKVQQRVNVRGRDEITALFDDTELVPPGLVRATHWHPPRPGYVPGDDDEASNVLLGGVGRVP</sequence>
<reference evidence="1 2" key="1">
    <citation type="submission" date="2016-07" db="EMBL/GenBank/DDBJ databases">
        <title>Draft genome sequence of Prauserella sp. YIM 121212, isolated from alkaline soil.</title>
        <authorList>
            <person name="Ruckert C."/>
            <person name="Albersmeier A."/>
            <person name="Jiang C.-L."/>
            <person name="Jiang Y."/>
            <person name="Kalinowski J."/>
            <person name="Schneider O."/>
            <person name="Winkler A."/>
            <person name="Zotchev S.B."/>
        </authorList>
    </citation>
    <scope>NUCLEOTIDE SEQUENCE [LARGE SCALE GENOMIC DNA]</scope>
    <source>
        <strain evidence="1 2">YIM 121212</strain>
    </source>
</reference>
<dbReference type="InterPro" id="IPR006764">
    <property type="entry name" value="SAM_dep_MeTrfase_SAV2177_type"/>
</dbReference>
<keyword evidence="2" id="KW-1185">Reference proteome</keyword>
<protein>
    <recommendedName>
        <fullName evidence="3">S-adenosyl methyltransferase</fullName>
    </recommendedName>
</protein>
<dbReference type="OrthoDB" id="3516042at2"/>
<gene>
    <name evidence="1" type="ORF">BA062_14335</name>
</gene>
<dbReference type="AlphaFoldDB" id="A0A318LTC7"/>